<dbReference type="InterPro" id="IPR010730">
    <property type="entry name" value="HET"/>
</dbReference>
<gene>
    <name evidence="2" type="ORF">QBC34DRAFT_387107</name>
</gene>
<reference evidence="2" key="1">
    <citation type="journal article" date="2023" name="Mol. Phylogenet. Evol.">
        <title>Genome-scale phylogeny and comparative genomics of the fungal order Sordariales.</title>
        <authorList>
            <person name="Hensen N."/>
            <person name="Bonometti L."/>
            <person name="Westerberg I."/>
            <person name="Brannstrom I.O."/>
            <person name="Guillou S."/>
            <person name="Cros-Aarteil S."/>
            <person name="Calhoun S."/>
            <person name="Haridas S."/>
            <person name="Kuo A."/>
            <person name="Mondo S."/>
            <person name="Pangilinan J."/>
            <person name="Riley R."/>
            <person name="LaButti K."/>
            <person name="Andreopoulos B."/>
            <person name="Lipzen A."/>
            <person name="Chen C."/>
            <person name="Yan M."/>
            <person name="Daum C."/>
            <person name="Ng V."/>
            <person name="Clum A."/>
            <person name="Steindorff A."/>
            <person name="Ohm R.A."/>
            <person name="Martin F."/>
            <person name="Silar P."/>
            <person name="Natvig D.O."/>
            <person name="Lalanne C."/>
            <person name="Gautier V."/>
            <person name="Ament-Velasquez S.L."/>
            <person name="Kruys A."/>
            <person name="Hutchinson M.I."/>
            <person name="Powell A.J."/>
            <person name="Barry K."/>
            <person name="Miller A.N."/>
            <person name="Grigoriev I.V."/>
            <person name="Debuchy R."/>
            <person name="Gladieux P."/>
            <person name="Hiltunen Thoren M."/>
            <person name="Johannesson H."/>
        </authorList>
    </citation>
    <scope>NUCLEOTIDE SEQUENCE</scope>
    <source>
        <strain evidence="2">PSN243</strain>
    </source>
</reference>
<dbReference type="Pfam" id="PF26639">
    <property type="entry name" value="Het-6_barrel"/>
    <property type="match status" value="1"/>
</dbReference>
<evidence type="ECO:0000259" key="1">
    <source>
        <dbReference type="Pfam" id="PF06985"/>
    </source>
</evidence>
<organism evidence="2 3">
    <name type="scientific">Podospora aff. communis PSN243</name>
    <dbReference type="NCBI Taxonomy" id="3040156"/>
    <lineage>
        <taxon>Eukaryota</taxon>
        <taxon>Fungi</taxon>
        <taxon>Dikarya</taxon>
        <taxon>Ascomycota</taxon>
        <taxon>Pezizomycotina</taxon>
        <taxon>Sordariomycetes</taxon>
        <taxon>Sordariomycetidae</taxon>
        <taxon>Sordariales</taxon>
        <taxon>Podosporaceae</taxon>
        <taxon>Podospora</taxon>
    </lineage>
</organism>
<dbReference type="PANTHER" id="PTHR24148:SF73">
    <property type="entry name" value="HET DOMAIN PROTEIN (AFU_ORTHOLOGUE AFUA_8G01020)"/>
    <property type="match status" value="1"/>
</dbReference>
<dbReference type="Pfam" id="PF06985">
    <property type="entry name" value="HET"/>
    <property type="match status" value="1"/>
</dbReference>
<sequence>MGSNEPEGTTGVHFHCPENDDFYGAGIYQELDPSHQHIRLLQARRPDESDPDGLLRFTMAQRLPLSECQSGEGAKHPFIAMSYCAGSPYETVPVLIDGKSFNVFRSLHLALHSLLHHLGRKKNEWELESTLWIWADQVCINQSNDVEKTQQVLMMREIYESCAWAYSWLGLSPGVSEGLRNVLKIDHIQQIIEKHFEDEGEPVNNVRNIENLGSWTVVSVDKLHEMGVDWATVNQFFQCPYWYRGWICQEVTVAPDITFNTNSAETDRAGVRRALRLLETIRLCLRWNFDVFHGELVQKQVPASYMDVEGLRTLVPLVGGLSWLYEMDLAPFLFMLEQSEDWKEIDGYTIDQLMLTARHSEVTDPLDKIYAYLGLATPGYDITPDYSMTNTEVKVHIEATAAYIKLHKGLDILSFAEERNGDTGPSLPSWVCDWTVKKPTGSLWYCVRGDENVAPTASNSAGCEANFFSLNNEPNRVLGVSAIVVDKISNTEHQVGKPISSYGSWEECLGSWLGIAGLSPDRGSCPENEARYPHHEDYTLATAFWSTLLRGLMDAKTMEEHWKEGEPEPGSESHKIEGTGIEISGHHLKMGSGLDKGYLTRAGWRFFCSDTGYHGITKAVPEDGDVVCVLIGADMPFLLRPYLDGYQLMGEVYLQGIMKGEVMRTIEGEEGGEGKFVEEDIKVY</sequence>
<dbReference type="EMBL" id="MU866011">
    <property type="protein sequence ID" value="KAK4442591.1"/>
    <property type="molecule type" value="Genomic_DNA"/>
</dbReference>
<accession>A0AAV9G523</accession>
<dbReference type="Proteomes" id="UP001321760">
    <property type="component" value="Unassembled WGS sequence"/>
</dbReference>
<reference evidence="2" key="2">
    <citation type="submission" date="2023-05" db="EMBL/GenBank/DDBJ databases">
        <authorList>
            <consortium name="Lawrence Berkeley National Laboratory"/>
            <person name="Steindorff A."/>
            <person name="Hensen N."/>
            <person name="Bonometti L."/>
            <person name="Westerberg I."/>
            <person name="Brannstrom I.O."/>
            <person name="Guillou S."/>
            <person name="Cros-Aarteil S."/>
            <person name="Calhoun S."/>
            <person name="Haridas S."/>
            <person name="Kuo A."/>
            <person name="Mondo S."/>
            <person name="Pangilinan J."/>
            <person name="Riley R."/>
            <person name="Labutti K."/>
            <person name="Andreopoulos B."/>
            <person name="Lipzen A."/>
            <person name="Chen C."/>
            <person name="Yanf M."/>
            <person name="Daum C."/>
            <person name="Ng V."/>
            <person name="Clum A."/>
            <person name="Ohm R."/>
            <person name="Martin F."/>
            <person name="Silar P."/>
            <person name="Natvig D."/>
            <person name="Lalanne C."/>
            <person name="Gautier V."/>
            <person name="Ament-Velasquez S.L."/>
            <person name="Kruys A."/>
            <person name="Hutchinson M.I."/>
            <person name="Powell A.J."/>
            <person name="Barry K."/>
            <person name="Miller A.N."/>
            <person name="Grigoriev I.V."/>
            <person name="Debuchy R."/>
            <person name="Gladieux P."/>
            <person name="Thoren M.H."/>
            <person name="Johannesson H."/>
        </authorList>
    </citation>
    <scope>NUCLEOTIDE SEQUENCE</scope>
    <source>
        <strain evidence="2">PSN243</strain>
    </source>
</reference>
<dbReference type="InterPro" id="IPR052895">
    <property type="entry name" value="HetReg/Transcr_Mod"/>
</dbReference>
<name>A0AAV9G523_9PEZI</name>
<dbReference type="PANTHER" id="PTHR24148">
    <property type="entry name" value="ANKYRIN REPEAT DOMAIN-CONTAINING PROTEIN 39 HOMOLOG-RELATED"/>
    <property type="match status" value="1"/>
</dbReference>
<dbReference type="AlphaFoldDB" id="A0AAV9G523"/>
<evidence type="ECO:0000313" key="3">
    <source>
        <dbReference type="Proteomes" id="UP001321760"/>
    </source>
</evidence>
<keyword evidence="3" id="KW-1185">Reference proteome</keyword>
<protein>
    <submittedName>
        <fullName evidence="2">Heterokaryon incompatibility protein-domain-containing protein</fullName>
    </submittedName>
</protein>
<feature type="domain" description="Heterokaryon incompatibility" evidence="1">
    <location>
        <begin position="78"/>
        <end position="250"/>
    </location>
</feature>
<proteinExistence type="predicted"/>
<comment type="caution">
    <text evidence="2">The sequence shown here is derived from an EMBL/GenBank/DDBJ whole genome shotgun (WGS) entry which is preliminary data.</text>
</comment>
<evidence type="ECO:0000313" key="2">
    <source>
        <dbReference type="EMBL" id="KAK4442591.1"/>
    </source>
</evidence>